<dbReference type="Pfam" id="PF13487">
    <property type="entry name" value="HD_5"/>
    <property type="match status" value="1"/>
</dbReference>
<reference evidence="3 4" key="1">
    <citation type="submission" date="2020-01" db="EMBL/GenBank/DDBJ databases">
        <title>Genomes of bacteria type strains.</title>
        <authorList>
            <person name="Chen J."/>
            <person name="Zhu S."/>
            <person name="Yang J."/>
        </authorList>
    </citation>
    <scope>NUCLEOTIDE SEQUENCE [LARGE SCALE GENOMIC DNA]</scope>
    <source>
        <strain evidence="3 4">LMG 24078</strain>
    </source>
</reference>
<dbReference type="CDD" id="cd00077">
    <property type="entry name" value="HDc"/>
    <property type="match status" value="1"/>
</dbReference>
<dbReference type="AlphaFoldDB" id="A0A6N9TB80"/>
<dbReference type="InterPro" id="IPR003607">
    <property type="entry name" value="HD/PDEase_dom"/>
</dbReference>
<evidence type="ECO:0000313" key="4">
    <source>
        <dbReference type="Proteomes" id="UP000471381"/>
    </source>
</evidence>
<dbReference type="EMBL" id="JAAAWO010000002">
    <property type="protein sequence ID" value="NDW14543.1"/>
    <property type="molecule type" value="Genomic_DNA"/>
</dbReference>
<protein>
    <submittedName>
        <fullName evidence="3">DUF3391 domain-containing protein</fullName>
    </submittedName>
</protein>
<feature type="region of interest" description="Disordered" evidence="1">
    <location>
        <begin position="68"/>
        <end position="99"/>
    </location>
</feature>
<proteinExistence type="predicted"/>
<dbReference type="InterPro" id="IPR021812">
    <property type="entry name" value="DUF3391"/>
</dbReference>
<sequence>MLEQVPINELKPGMYVTQVLKQSGTLHMRSQGIVKSQSIVDTLKKKGILLLEVDIAKSKHHRNDETQADALANEEQTPANEPSASESGTAKSPPLDNASINEANDLYENALSIQSKFIKALNQEAVTDLSPMTSLSHSLIESVFDNEDALSCLTLIKDTDNYLLEHSINCSVLTGIFCKFLGYDRDSIEQASLGALLMDTGMSSIPADIRRPTAALSEDDLAVLKTHVEVGTTLVEQCGEIPDLSLQVIEQHQERVDGSGYPDGLCNDQISEFARIAAIVDTYDELTSHHPSQPSLTPMQALKRLSASPGLDQTLVTQFIQCIGVHPVGSLVKLKSGKLGIVSKINPKDPISPHVMTFYSVTSNHFNEIKKIDLSHYNDEVVSGVRPEEFRINLPKFFKEVFVHQAPQ</sequence>
<accession>A0A6N9TB80</accession>
<dbReference type="PANTHER" id="PTHR43155:SF2">
    <property type="entry name" value="CYCLIC DI-GMP PHOSPHODIESTERASE PA4108"/>
    <property type="match status" value="1"/>
</dbReference>
<dbReference type="RefSeq" id="WP_163105147.1">
    <property type="nucleotide sequence ID" value="NZ_JAAAWO010000002.1"/>
</dbReference>
<dbReference type="PROSITE" id="PS51832">
    <property type="entry name" value="HD_GYP"/>
    <property type="match status" value="1"/>
</dbReference>
<feature type="domain" description="HD-GYP" evidence="2">
    <location>
        <begin position="141"/>
        <end position="337"/>
    </location>
</feature>
<dbReference type="Gene3D" id="1.10.3210.10">
    <property type="entry name" value="Hypothetical protein af1432"/>
    <property type="match status" value="1"/>
</dbReference>
<dbReference type="PANTHER" id="PTHR43155">
    <property type="entry name" value="CYCLIC DI-GMP PHOSPHODIESTERASE PA4108-RELATED"/>
    <property type="match status" value="1"/>
</dbReference>
<dbReference type="InterPro" id="IPR037522">
    <property type="entry name" value="HD_GYP_dom"/>
</dbReference>
<keyword evidence="4" id="KW-1185">Reference proteome</keyword>
<dbReference type="Proteomes" id="UP000471381">
    <property type="component" value="Unassembled WGS sequence"/>
</dbReference>
<evidence type="ECO:0000259" key="2">
    <source>
        <dbReference type="PROSITE" id="PS51832"/>
    </source>
</evidence>
<gene>
    <name evidence="3" type="ORF">GTQ48_03230</name>
</gene>
<dbReference type="GO" id="GO:0008081">
    <property type="term" value="F:phosphoric diester hydrolase activity"/>
    <property type="evidence" value="ECO:0007669"/>
    <property type="project" value="UniProtKB-ARBA"/>
</dbReference>
<name>A0A6N9TB80_9ALTE</name>
<evidence type="ECO:0000256" key="1">
    <source>
        <dbReference type="SAM" id="MobiDB-lite"/>
    </source>
</evidence>
<comment type="caution">
    <text evidence="3">The sequence shown here is derived from an EMBL/GenBank/DDBJ whole genome shotgun (WGS) entry which is preliminary data.</text>
</comment>
<organism evidence="3 4">
    <name type="scientific">Alteromonas genovensis</name>
    <dbReference type="NCBI Taxonomy" id="471225"/>
    <lineage>
        <taxon>Bacteria</taxon>
        <taxon>Pseudomonadati</taxon>
        <taxon>Pseudomonadota</taxon>
        <taxon>Gammaproteobacteria</taxon>
        <taxon>Alteromonadales</taxon>
        <taxon>Alteromonadaceae</taxon>
        <taxon>Alteromonas/Salinimonas group</taxon>
        <taxon>Alteromonas</taxon>
    </lineage>
</organism>
<dbReference type="SUPFAM" id="SSF109604">
    <property type="entry name" value="HD-domain/PDEase-like"/>
    <property type="match status" value="1"/>
</dbReference>
<feature type="compositionally biased region" description="Polar residues" evidence="1">
    <location>
        <begin position="74"/>
        <end position="90"/>
    </location>
</feature>
<dbReference type="Pfam" id="PF11871">
    <property type="entry name" value="DUF3391"/>
    <property type="match status" value="1"/>
</dbReference>
<evidence type="ECO:0000313" key="3">
    <source>
        <dbReference type="EMBL" id="NDW14543.1"/>
    </source>
</evidence>